<organism evidence="2 3">
    <name type="scientific">Leucosporidium creatinivorum</name>
    <dbReference type="NCBI Taxonomy" id="106004"/>
    <lineage>
        <taxon>Eukaryota</taxon>
        <taxon>Fungi</taxon>
        <taxon>Dikarya</taxon>
        <taxon>Basidiomycota</taxon>
        <taxon>Pucciniomycotina</taxon>
        <taxon>Microbotryomycetes</taxon>
        <taxon>Leucosporidiales</taxon>
        <taxon>Leucosporidium</taxon>
    </lineage>
</organism>
<protein>
    <recommendedName>
        <fullName evidence="4">F-box domain-containing protein</fullName>
    </recommendedName>
</protein>
<name>A0A1Y2G301_9BASI</name>
<dbReference type="Proteomes" id="UP000193467">
    <property type="component" value="Unassembled WGS sequence"/>
</dbReference>
<evidence type="ECO:0000313" key="2">
    <source>
        <dbReference type="EMBL" id="ORY91744.1"/>
    </source>
</evidence>
<comment type="caution">
    <text evidence="2">The sequence shown here is derived from an EMBL/GenBank/DDBJ whole genome shotgun (WGS) entry which is preliminary data.</text>
</comment>
<dbReference type="InParanoid" id="A0A1Y2G301"/>
<dbReference type="EMBL" id="MCGR01000002">
    <property type="protein sequence ID" value="ORY91744.1"/>
    <property type="molecule type" value="Genomic_DNA"/>
</dbReference>
<feature type="region of interest" description="Disordered" evidence="1">
    <location>
        <begin position="104"/>
        <end position="137"/>
    </location>
</feature>
<reference evidence="2 3" key="1">
    <citation type="submission" date="2016-07" db="EMBL/GenBank/DDBJ databases">
        <title>Pervasive Adenine N6-methylation of Active Genes in Fungi.</title>
        <authorList>
            <consortium name="DOE Joint Genome Institute"/>
            <person name="Mondo S.J."/>
            <person name="Dannebaum R.O."/>
            <person name="Kuo R.C."/>
            <person name="Labutti K."/>
            <person name="Haridas S."/>
            <person name="Kuo A."/>
            <person name="Salamov A."/>
            <person name="Ahrendt S.R."/>
            <person name="Lipzen A."/>
            <person name="Sullivan W."/>
            <person name="Andreopoulos W.B."/>
            <person name="Clum A."/>
            <person name="Lindquist E."/>
            <person name="Daum C."/>
            <person name="Ramamoorthy G.K."/>
            <person name="Gryganskyi A."/>
            <person name="Culley D."/>
            <person name="Magnuson J.K."/>
            <person name="James T.Y."/>
            <person name="O'Malley M.A."/>
            <person name="Stajich J.E."/>
            <person name="Spatafora J.W."/>
            <person name="Visel A."/>
            <person name="Grigoriev I.V."/>
        </authorList>
    </citation>
    <scope>NUCLEOTIDE SEQUENCE [LARGE SCALE GENOMIC DNA]</scope>
    <source>
        <strain evidence="2 3">62-1032</strain>
    </source>
</reference>
<keyword evidence="3" id="KW-1185">Reference proteome</keyword>
<accession>A0A1Y2G301</accession>
<evidence type="ECO:0000313" key="3">
    <source>
        <dbReference type="Proteomes" id="UP000193467"/>
    </source>
</evidence>
<evidence type="ECO:0000256" key="1">
    <source>
        <dbReference type="SAM" id="MobiDB-lite"/>
    </source>
</evidence>
<feature type="compositionally biased region" description="Low complexity" evidence="1">
    <location>
        <begin position="109"/>
        <end position="119"/>
    </location>
</feature>
<gene>
    <name evidence="2" type="ORF">BCR35DRAFT_349521</name>
</gene>
<proteinExistence type="predicted"/>
<sequence length="553" mass="60161">MEEASTQALSTLPLADTLDQQDHLSALPSELLDIIFNDVRLANGEKQLLGLVSKRLLPFTRSTLYRNVTVTSQTQLARLCRTLADNPALGKVVQTLEVAFAAKEEEPVGGAEDGTAAAEDGAEETQDSQTDKQDKAETMDAPLEVDDAEMLRLLQSLPRLSCLGVRHSAMAQLVISDAFTMDHGKSLGEIRLSFADTPTADALRPLGHLPVLSRLSLLIDAKPEALLEPGNPWDVEPESLFSDFAIRNVQHLRLGGSFIGPGLPVLSLLFPNAKEVQMHAMPWDLVTTPIYSFLPSAHLTDLTIVQSPLVIEGRAMPVRSFSDSFSRFSNLTYLFLDTAADLTPLFPHLASPLPLEYLIFGENSRPKVAQLKPLLLGPRKLADLRVLEVNSVPSGQSGNPLNPLDADGLEELEKVIQARQDGEQEAAFCDWVLPDWYEGLTSADAEDLLRSTSESETLVEGTFIEALIHERILGQQVEIARGERPALTEEEIGSVPGPAPREAKESAYWAMAGLMYVTNLMGTRGRKTLQEILGVEGIDVEVPGVGDVASLLV</sequence>
<dbReference type="AlphaFoldDB" id="A0A1Y2G301"/>
<evidence type="ECO:0008006" key="4">
    <source>
        <dbReference type="Google" id="ProtNLM"/>
    </source>
</evidence>